<organism evidence="1 2">
    <name type="scientific">Halosquirtibacter laminarini</name>
    <dbReference type="NCBI Taxonomy" id="3374600"/>
    <lineage>
        <taxon>Bacteria</taxon>
        <taxon>Pseudomonadati</taxon>
        <taxon>Bacteroidota</taxon>
        <taxon>Bacteroidia</taxon>
        <taxon>Marinilabiliales</taxon>
        <taxon>Prolixibacteraceae</taxon>
        <taxon>Halosquirtibacter</taxon>
    </lineage>
</organism>
<evidence type="ECO:0000313" key="2">
    <source>
        <dbReference type="Proteomes" id="UP000826212"/>
    </source>
</evidence>
<protein>
    <submittedName>
        <fullName evidence="1">Uncharacterized protein</fullName>
    </submittedName>
</protein>
<sequence>MQFNRYFNIILLFSSFLLLPFCAFAQNGQGLGDFIIQFAQKNNLQVSLDLDALNQYIVTETPSGEDFDTIIKSSVNNFPVCVEKMSGVYVFYSCPQKVVEIKKEPVPKKIQLKQKTFDPHNISTNLKKSVFIARNQVNLLGFRNAKGLWLWNSSNDYIASVSDSLRFEYEDRSGVTHSQEIVCDTIPHLVWAYLLSNPNNDVESTKSQYVNGVSQNDPSIAQESPWNSSSQNSLSSSSYYDNSSVARGVGPQVNSRKDILDDRFEWFITSDQKLAQIGNNELWAMWKHIKDSIEQVYVTASLHRTPGVNSNNITVEDANIMTLDDQYLASLMGRYQYLVDHNKFYVDFNAVHQSSTASSKDKYMPIIKRRRSLLDFSVGYQMFLNKNRSLNISMQEKFFHDLYDISENHMIPEYNVKSRLSNTAFSVSMNYPVISRHMLEWGVKEELLNGTLDVIHYNPQWNNMLVTSGYVSDQFRISPKVLLRADVGAKYFNKLNILKFSYSAYTEVDLKDHSFIGIRINKEVSSAFSSRIYTPSTGIFETNTIYQKNDSIQYTYRNTFLLHNINLDWSLLDLDFGYDIHKNICYLGSSSNFTDERNLYVKINLHRSFNHIDLSAGYIMEKYETVRPLANTIYMEGVSHAFHMKVKYDNHRWTIQTAPSIYLGNPWVLPFEASMPYQNYWIKWGTDIHYRCKLFGIPSKFKLYGDYQGNGNNLKSTTILRTVGKGDDVGVVVPSYYFGGAIEFEI</sequence>
<name>A0AC61NQ88_9BACT</name>
<keyword evidence="2" id="KW-1185">Reference proteome</keyword>
<evidence type="ECO:0000313" key="1">
    <source>
        <dbReference type="EMBL" id="QZE15402.1"/>
    </source>
</evidence>
<reference evidence="1" key="1">
    <citation type="submission" date="2021-08" db="EMBL/GenBank/DDBJ databases">
        <title>Novel anaerobic bacterium isolated from sea squirt in East Sea, Republic of Korea.</title>
        <authorList>
            <person name="Nguyen T.H."/>
            <person name="Li Z."/>
            <person name="Lee Y.-J."/>
            <person name="Ko J."/>
            <person name="Kim S.-G."/>
        </authorList>
    </citation>
    <scope>NUCLEOTIDE SEQUENCE</scope>
    <source>
        <strain evidence="1">KCTC 25031</strain>
    </source>
</reference>
<dbReference type="EMBL" id="CP081303">
    <property type="protein sequence ID" value="QZE15402.1"/>
    <property type="molecule type" value="Genomic_DNA"/>
</dbReference>
<gene>
    <name evidence="1" type="ORF">K4L44_06100</name>
</gene>
<accession>A0AC61NQ88</accession>
<proteinExistence type="predicted"/>
<dbReference type="Proteomes" id="UP000826212">
    <property type="component" value="Chromosome"/>
</dbReference>